<evidence type="ECO:0000313" key="1">
    <source>
        <dbReference type="EMBL" id="AIG25217.1"/>
    </source>
</evidence>
<reference evidence="1 2" key="1">
    <citation type="journal article" date="2011" name="J. Bacteriol.">
        <title>Genome sequence of Brevibacillus laterosporus LMG 15441, a pathogen of invertebrates.</title>
        <authorList>
            <person name="Djukic M."/>
            <person name="Poehlein A."/>
            <person name="Thurmer A."/>
            <person name="Daniel R."/>
        </authorList>
    </citation>
    <scope>NUCLEOTIDE SEQUENCE [LARGE SCALE GENOMIC DNA]</scope>
    <source>
        <strain evidence="1 2">LMG 15441</strain>
    </source>
</reference>
<sequence>MQAHRKKYLINQDECFVKNESISIRYGDGVIQ</sequence>
<gene>
    <name evidence="1" type="ORF">BRLA_c008760</name>
</gene>
<keyword evidence="2" id="KW-1185">Reference proteome</keyword>
<dbReference type="AlphaFoldDB" id="A0A075QXY7"/>
<dbReference type="EMBL" id="CP007806">
    <property type="protein sequence ID" value="AIG25217.1"/>
    <property type="molecule type" value="Genomic_DNA"/>
</dbReference>
<organism evidence="1 2">
    <name type="scientific">Brevibacillus laterosporus LMG 15441</name>
    <dbReference type="NCBI Taxonomy" id="1042163"/>
    <lineage>
        <taxon>Bacteria</taxon>
        <taxon>Bacillati</taxon>
        <taxon>Bacillota</taxon>
        <taxon>Bacilli</taxon>
        <taxon>Bacillales</taxon>
        <taxon>Paenibacillaceae</taxon>
        <taxon>Brevibacillus</taxon>
    </lineage>
</organism>
<dbReference type="HOGENOM" id="CLU_3388410_0_0_9"/>
<evidence type="ECO:0000313" key="2">
    <source>
        <dbReference type="Proteomes" id="UP000005850"/>
    </source>
</evidence>
<proteinExistence type="predicted"/>
<dbReference type="STRING" id="1042163.BRLA_c008760"/>
<dbReference type="Proteomes" id="UP000005850">
    <property type="component" value="Chromosome"/>
</dbReference>
<name>A0A075QXY7_BRELA</name>
<accession>A0A075QXY7</accession>
<dbReference type="KEGG" id="blr:BRLA_c008760"/>
<protein>
    <submittedName>
        <fullName evidence="1">Uncharacterized protein</fullName>
    </submittedName>
</protein>